<sequence length="355" mass="38146">MYTYRHLFDFTQEIFLAIGCPPKDAKLAAEVLLEADLRGVDSHGVARLSGYVRLWEAGRINPTPTMRIVHETPSTATVDGDGGLGLVIAPKAMDIAIEKAEKVGTGWVSVRNSNHFGIAGYHAMEALSSDMIGMAMTNASPLVAPTHSIERMLGTNPIAVAVPTKKQPPFVADFATASAANGKLEILQRKEKKAPIGWIQTAEGDDTDNANELKDGGALLPLGSDLVHGSHKGYALAAIVDIFSAVLSGANYGPWVPPFVAFLNPPADPVGKGIGHFLGAMRIDAFRPANEFKENMDRWIETFRAAKTKKGESAVLIPGDPEREMTDIRLKEGIPLLQPVAEDLEALGKKFGIKF</sequence>
<dbReference type="EMBL" id="JBEOKT010000012">
    <property type="protein sequence ID" value="MER2998563.1"/>
    <property type="molecule type" value="Genomic_DNA"/>
</dbReference>
<evidence type="ECO:0000313" key="4">
    <source>
        <dbReference type="Proteomes" id="UP001476807"/>
    </source>
</evidence>
<protein>
    <submittedName>
        <fullName evidence="3">Ldh family oxidoreductase</fullName>
    </submittedName>
</protein>
<dbReference type="PANTHER" id="PTHR11091:SF0">
    <property type="entry name" value="MALATE DEHYDROGENASE"/>
    <property type="match status" value="1"/>
</dbReference>
<dbReference type="Gene3D" id="1.10.1530.10">
    <property type="match status" value="1"/>
</dbReference>
<dbReference type="PANTHER" id="PTHR11091">
    <property type="entry name" value="OXIDOREDUCTASE-RELATED"/>
    <property type="match status" value="1"/>
</dbReference>
<organism evidence="3 4">
    <name type="scientific">Pontibacter populi</name>
    <dbReference type="NCBI Taxonomy" id="890055"/>
    <lineage>
        <taxon>Bacteria</taxon>
        <taxon>Pseudomonadati</taxon>
        <taxon>Bacteroidota</taxon>
        <taxon>Cytophagia</taxon>
        <taxon>Cytophagales</taxon>
        <taxon>Hymenobacteraceae</taxon>
        <taxon>Pontibacter</taxon>
    </lineage>
</organism>
<keyword evidence="2" id="KW-0560">Oxidoreductase</keyword>
<dbReference type="InterPro" id="IPR043144">
    <property type="entry name" value="Mal/L-sulf/L-lact_DH-like_ah"/>
</dbReference>
<keyword evidence="4" id="KW-1185">Reference proteome</keyword>
<name>A0ABV1RW20_9BACT</name>
<comment type="similarity">
    <text evidence="1">Belongs to the LDH2/MDH2 oxidoreductase family.</text>
</comment>
<evidence type="ECO:0000256" key="1">
    <source>
        <dbReference type="ARBA" id="ARBA00006056"/>
    </source>
</evidence>
<dbReference type="InterPro" id="IPR043143">
    <property type="entry name" value="Mal/L-sulf/L-lact_DH-like_NADP"/>
</dbReference>
<reference evidence="3 4" key="1">
    <citation type="submission" date="2024-06" db="EMBL/GenBank/DDBJ databases">
        <title>Pontibacter populi HYL7-15.</title>
        <authorList>
            <person name="Kim M.K."/>
        </authorList>
    </citation>
    <scope>NUCLEOTIDE SEQUENCE [LARGE SCALE GENOMIC DNA]</scope>
    <source>
        <strain evidence="3 4">HYL7-15</strain>
    </source>
</reference>
<dbReference type="Gene3D" id="3.30.1370.60">
    <property type="entry name" value="Hypothetical oxidoreductase yiak, domain 2"/>
    <property type="match status" value="1"/>
</dbReference>
<evidence type="ECO:0000256" key="2">
    <source>
        <dbReference type="ARBA" id="ARBA00023002"/>
    </source>
</evidence>
<dbReference type="Pfam" id="PF02615">
    <property type="entry name" value="Ldh_2"/>
    <property type="match status" value="1"/>
</dbReference>
<dbReference type="SUPFAM" id="SSF89733">
    <property type="entry name" value="L-sulfolactate dehydrogenase-like"/>
    <property type="match status" value="1"/>
</dbReference>
<dbReference type="RefSeq" id="WP_350413030.1">
    <property type="nucleotide sequence ID" value="NZ_JBEOKT010000012.1"/>
</dbReference>
<proteinExistence type="inferred from homology"/>
<dbReference type="InterPro" id="IPR003767">
    <property type="entry name" value="Malate/L-lactate_DH-like"/>
</dbReference>
<gene>
    <name evidence="3" type="ORF">ABS362_13480</name>
</gene>
<evidence type="ECO:0000313" key="3">
    <source>
        <dbReference type="EMBL" id="MER2998563.1"/>
    </source>
</evidence>
<accession>A0ABV1RW20</accession>
<dbReference type="InterPro" id="IPR036111">
    <property type="entry name" value="Mal/L-sulfo/L-lacto_DH-like_sf"/>
</dbReference>
<dbReference type="Proteomes" id="UP001476807">
    <property type="component" value="Unassembled WGS sequence"/>
</dbReference>
<comment type="caution">
    <text evidence="3">The sequence shown here is derived from an EMBL/GenBank/DDBJ whole genome shotgun (WGS) entry which is preliminary data.</text>
</comment>